<sequence length="513" mass="58415">MGIQQCLLLYLIAATYNFRCIEGLNRSSFPAGFRFGVGSSAYQYEGAAYIDGKGPSLWDTFTRIRPEKITDHSNGNLAEDFYHQYKEDVAHIKKLGLDTFRFSISWSRVLPKGRITGGINKQGVEFYNNLIDELLSNGIQPSVTLLHFDPPQDLEDEYGGVLSSKIVNDYRDYVDFCFNEFGNRVKLWVTVNEPNVFSSDGYATGIGPPGRCSSYVDETCKVGNSGTEPYIAVHHLLLCHGTAVKLYREKYQEIQKGKIGITANTQWMVPKYETTACRKAAFRALDFKLGWIVDPITHGDYPLTMRSIVGHRLPKFTQAQSEMLVGSFDFLGVNYYFAYYAEDSAYHSNVNLSYTTDSHVNLTTEKNGIPLGEPTTYSGYYFYPKGIEDLVLYIRKKYNNPSIYITENGVIEKRNPSLTLQEALNDSLRISFFSQHLSYLSTSIKKGADVRAYYAWSFLDDFEWELGYTIQMGLTYVDFKDGFKRYFKNSALWFNKFLQKEDVNTGASLICSQ</sequence>
<gene>
    <name evidence="4" type="ORF">CFOL_v3_21726</name>
</gene>
<dbReference type="PANTHER" id="PTHR10353:SF44">
    <property type="entry name" value="BETA-GLUCOSIDASE 17"/>
    <property type="match status" value="1"/>
</dbReference>
<keyword evidence="2" id="KW-0378">Hydrolase</keyword>
<dbReference type="InterPro" id="IPR033132">
    <property type="entry name" value="GH_1_N_CS"/>
</dbReference>
<organism evidence="4 5">
    <name type="scientific">Cephalotus follicularis</name>
    <name type="common">Albany pitcher plant</name>
    <dbReference type="NCBI Taxonomy" id="3775"/>
    <lineage>
        <taxon>Eukaryota</taxon>
        <taxon>Viridiplantae</taxon>
        <taxon>Streptophyta</taxon>
        <taxon>Embryophyta</taxon>
        <taxon>Tracheophyta</taxon>
        <taxon>Spermatophyta</taxon>
        <taxon>Magnoliopsida</taxon>
        <taxon>eudicotyledons</taxon>
        <taxon>Gunneridae</taxon>
        <taxon>Pentapetalae</taxon>
        <taxon>rosids</taxon>
        <taxon>fabids</taxon>
        <taxon>Oxalidales</taxon>
        <taxon>Cephalotaceae</taxon>
        <taxon>Cephalotus</taxon>
    </lineage>
</organism>
<dbReference type="InParanoid" id="A0A1Q3CDQ4"/>
<evidence type="ECO:0000313" key="4">
    <source>
        <dbReference type="EMBL" id="GAV78258.1"/>
    </source>
</evidence>
<dbReference type="PANTHER" id="PTHR10353">
    <property type="entry name" value="GLYCOSYL HYDROLASE"/>
    <property type="match status" value="1"/>
</dbReference>
<reference evidence="5" key="1">
    <citation type="submission" date="2016-04" db="EMBL/GenBank/DDBJ databases">
        <title>Cephalotus genome sequencing.</title>
        <authorList>
            <person name="Fukushima K."/>
            <person name="Hasebe M."/>
            <person name="Fang X."/>
        </authorList>
    </citation>
    <scope>NUCLEOTIDE SEQUENCE [LARGE SCALE GENOMIC DNA]</scope>
    <source>
        <strain evidence="5">cv. St1</strain>
    </source>
</reference>
<dbReference type="GO" id="GO:0008422">
    <property type="term" value="F:beta-glucosidase activity"/>
    <property type="evidence" value="ECO:0007669"/>
    <property type="project" value="TreeGrafter"/>
</dbReference>
<name>A0A1Q3CDQ4_CEPFO</name>
<comment type="similarity">
    <text evidence="1 3">Belongs to the glycosyl hydrolase 1 family.</text>
</comment>
<dbReference type="PRINTS" id="PR00131">
    <property type="entry name" value="GLHYDRLASE1"/>
</dbReference>
<evidence type="ECO:0000256" key="1">
    <source>
        <dbReference type="ARBA" id="ARBA00010838"/>
    </source>
</evidence>
<dbReference type="Pfam" id="PF00232">
    <property type="entry name" value="Glyco_hydro_1"/>
    <property type="match status" value="1"/>
</dbReference>
<accession>A0A1Q3CDQ4</accession>
<evidence type="ECO:0000256" key="2">
    <source>
        <dbReference type="ARBA" id="ARBA00022801"/>
    </source>
</evidence>
<protein>
    <submittedName>
        <fullName evidence="4">Glyco_hydro_1 domain-containing protein</fullName>
    </submittedName>
</protein>
<dbReference type="EMBL" id="BDDD01001769">
    <property type="protein sequence ID" value="GAV78258.1"/>
    <property type="molecule type" value="Genomic_DNA"/>
</dbReference>
<dbReference type="AlphaFoldDB" id="A0A1Q3CDQ4"/>
<dbReference type="SUPFAM" id="SSF51445">
    <property type="entry name" value="(Trans)glycosidases"/>
    <property type="match status" value="1"/>
</dbReference>
<dbReference type="STRING" id="3775.A0A1Q3CDQ4"/>
<dbReference type="FunFam" id="3.20.20.80:FF:000022">
    <property type="entry name" value="Beta-glucosidase 11"/>
    <property type="match status" value="1"/>
</dbReference>
<dbReference type="GO" id="GO:0005975">
    <property type="term" value="P:carbohydrate metabolic process"/>
    <property type="evidence" value="ECO:0007669"/>
    <property type="project" value="InterPro"/>
</dbReference>
<dbReference type="InterPro" id="IPR017853">
    <property type="entry name" value="GH"/>
</dbReference>
<dbReference type="InterPro" id="IPR001360">
    <property type="entry name" value="Glyco_hydro_1"/>
</dbReference>
<dbReference type="OrthoDB" id="65569at2759"/>
<comment type="caution">
    <text evidence="4">The sequence shown here is derived from an EMBL/GenBank/DDBJ whole genome shotgun (WGS) entry which is preliminary data.</text>
</comment>
<evidence type="ECO:0000256" key="3">
    <source>
        <dbReference type="RuleBase" id="RU003690"/>
    </source>
</evidence>
<dbReference type="Proteomes" id="UP000187406">
    <property type="component" value="Unassembled WGS sequence"/>
</dbReference>
<evidence type="ECO:0000313" key="5">
    <source>
        <dbReference type="Proteomes" id="UP000187406"/>
    </source>
</evidence>
<keyword evidence="5" id="KW-1185">Reference proteome</keyword>
<dbReference type="PROSITE" id="PS00653">
    <property type="entry name" value="GLYCOSYL_HYDROL_F1_2"/>
    <property type="match status" value="1"/>
</dbReference>
<proteinExistence type="inferred from homology"/>
<dbReference type="Gene3D" id="3.20.20.80">
    <property type="entry name" value="Glycosidases"/>
    <property type="match status" value="1"/>
</dbReference>